<dbReference type="Gene3D" id="2.130.10.10">
    <property type="entry name" value="YVTN repeat-like/Quinoprotein amine dehydrogenase"/>
    <property type="match status" value="2"/>
</dbReference>
<keyword evidence="2" id="KW-0677">Repeat</keyword>
<dbReference type="PANTHER" id="PTHR22889:SF0">
    <property type="entry name" value="WD REPEAT-CONTAINING PROTEIN 89"/>
    <property type="match status" value="1"/>
</dbReference>
<accession>A0ABQ7JWV2</accession>
<dbReference type="InterPro" id="IPR039328">
    <property type="entry name" value="WDR89"/>
</dbReference>
<sequence>MNDGIPPPIPITFEPRLIQPPLALKQTSAFSHGDIYIFDIVANSSNMIVSASNHEIKLYNPATFAIKNILKFHTDTITQIKAHGENILMSSSKDGSVAVWDLRTDAGPVQVFKTPAKDPLLSFDLNSSEQILAAGTELVEYDANIHFFDARSNTSAIVKTYSESHSDDITNIKFHPTNPARLMTGSVDGLICQFDLTDMDEEEGLMVVSNTGASINKIGYFGPNAEYIYSLSHMETLSLWNSEDADAIHQFGDIRGVSNPAMGLTLDYGIDCQYEPESGRLYLVAGSNEGNINILHVKADSLQLCQVLSGGHSEIVRSTFWDSKRGILYSGGEDAKLGLWNSDPITTASSPLAATASARHSSPLQLKVKSSLFERVMGHILCLIELRAKYTYLLFFFDTLSIV</sequence>
<dbReference type="PROSITE" id="PS50082">
    <property type="entry name" value="WD_REPEATS_2"/>
    <property type="match status" value="2"/>
</dbReference>
<evidence type="ECO:0000313" key="4">
    <source>
        <dbReference type="EMBL" id="KAG0285710.1"/>
    </source>
</evidence>
<evidence type="ECO:0000256" key="3">
    <source>
        <dbReference type="PROSITE-ProRule" id="PRU00221"/>
    </source>
</evidence>
<organism evidence="4 5">
    <name type="scientific">Linnemannia gamsii</name>
    <dbReference type="NCBI Taxonomy" id="64522"/>
    <lineage>
        <taxon>Eukaryota</taxon>
        <taxon>Fungi</taxon>
        <taxon>Fungi incertae sedis</taxon>
        <taxon>Mucoromycota</taxon>
        <taxon>Mortierellomycotina</taxon>
        <taxon>Mortierellomycetes</taxon>
        <taxon>Mortierellales</taxon>
        <taxon>Mortierellaceae</taxon>
        <taxon>Linnemannia</taxon>
    </lineage>
</organism>
<dbReference type="Proteomes" id="UP001194696">
    <property type="component" value="Unassembled WGS sequence"/>
</dbReference>
<dbReference type="InterPro" id="IPR036322">
    <property type="entry name" value="WD40_repeat_dom_sf"/>
</dbReference>
<reference evidence="4 5" key="1">
    <citation type="journal article" date="2020" name="Fungal Divers.">
        <title>Resolving the Mortierellaceae phylogeny through synthesis of multi-gene phylogenetics and phylogenomics.</title>
        <authorList>
            <person name="Vandepol N."/>
            <person name="Liber J."/>
            <person name="Desiro A."/>
            <person name="Na H."/>
            <person name="Kennedy M."/>
            <person name="Barry K."/>
            <person name="Grigoriev I.V."/>
            <person name="Miller A.N."/>
            <person name="O'Donnell K."/>
            <person name="Stajich J.E."/>
            <person name="Bonito G."/>
        </authorList>
    </citation>
    <scope>NUCLEOTIDE SEQUENCE [LARGE SCALE GENOMIC DNA]</scope>
    <source>
        <strain evidence="4 5">AD045</strain>
    </source>
</reference>
<feature type="repeat" description="WD" evidence="3">
    <location>
        <begin position="70"/>
        <end position="104"/>
    </location>
</feature>
<dbReference type="InterPro" id="IPR001680">
    <property type="entry name" value="WD40_rpt"/>
</dbReference>
<dbReference type="EMBL" id="JAAAIM010000640">
    <property type="protein sequence ID" value="KAG0285710.1"/>
    <property type="molecule type" value="Genomic_DNA"/>
</dbReference>
<dbReference type="PROSITE" id="PS00678">
    <property type="entry name" value="WD_REPEATS_1"/>
    <property type="match status" value="1"/>
</dbReference>
<name>A0ABQ7JWV2_9FUNG</name>
<keyword evidence="1 3" id="KW-0853">WD repeat</keyword>
<evidence type="ECO:0000313" key="5">
    <source>
        <dbReference type="Proteomes" id="UP001194696"/>
    </source>
</evidence>
<feature type="repeat" description="WD" evidence="3">
    <location>
        <begin position="309"/>
        <end position="341"/>
    </location>
</feature>
<protein>
    <submittedName>
        <fullName evidence="4">WD repeat-containing protein 89</fullName>
    </submittedName>
</protein>
<evidence type="ECO:0000256" key="1">
    <source>
        <dbReference type="ARBA" id="ARBA00022574"/>
    </source>
</evidence>
<proteinExistence type="predicted"/>
<dbReference type="InterPro" id="IPR019775">
    <property type="entry name" value="WD40_repeat_CS"/>
</dbReference>
<dbReference type="InterPro" id="IPR015943">
    <property type="entry name" value="WD40/YVTN_repeat-like_dom_sf"/>
</dbReference>
<comment type="caution">
    <text evidence="4">The sequence shown here is derived from an EMBL/GenBank/DDBJ whole genome shotgun (WGS) entry which is preliminary data.</text>
</comment>
<dbReference type="Pfam" id="PF00400">
    <property type="entry name" value="WD40"/>
    <property type="match status" value="2"/>
</dbReference>
<dbReference type="SMART" id="SM00320">
    <property type="entry name" value="WD40"/>
    <property type="match status" value="4"/>
</dbReference>
<dbReference type="PANTHER" id="PTHR22889">
    <property type="entry name" value="WD REPEAT-CONTAINING PROTEIN 89"/>
    <property type="match status" value="1"/>
</dbReference>
<dbReference type="PROSITE" id="PS50294">
    <property type="entry name" value="WD_REPEATS_REGION"/>
    <property type="match status" value="1"/>
</dbReference>
<keyword evidence="5" id="KW-1185">Reference proteome</keyword>
<gene>
    <name evidence="4" type="primary">WDR89</name>
    <name evidence="4" type="ORF">BGZ96_010088</name>
</gene>
<dbReference type="SUPFAM" id="SSF50978">
    <property type="entry name" value="WD40 repeat-like"/>
    <property type="match status" value="1"/>
</dbReference>
<evidence type="ECO:0000256" key="2">
    <source>
        <dbReference type="ARBA" id="ARBA00022737"/>
    </source>
</evidence>